<sequence length="84" mass="9322">MMTKRVTIIDVKDYVGQEVTIGAWVANKSGKGKIAFLQLRDGTAFFQGVAFKPNFVEKFGEEVGAEKFDVIKRLSQETSVYVTG</sequence>
<dbReference type="GO" id="GO:0003676">
    <property type="term" value="F:nucleic acid binding"/>
    <property type="evidence" value="ECO:0007669"/>
    <property type="project" value="InterPro"/>
</dbReference>
<evidence type="ECO:0000313" key="2">
    <source>
        <dbReference type="EMBL" id="MBF1713997.1"/>
    </source>
</evidence>
<evidence type="ECO:0000313" key="3">
    <source>
        <dbReference type="Proteomes" id="UP000721045"/>
    </source>
</evidence>
<proteinExistence type="predicted"/>
<dbReference type="AlphaFoldDB" id="A0A930REY3"/>
<dbReference type="InterPro" id="IPR004365">
    <property type="entry name" value="NA-bd_OB_tRNA"/>
</dbReference>
<evidence type="ECO:0000259" key="1">
    <source>
        <dbReference type="Pfam" id="PF01336"/>
    </source>
</evidence>
<dbReference type="SUPFAM" id="SSF50249">
    <property type="entry name" value="Nucleic acid-binding proteins"/>
    <property type="match status" value="1"/>
</dbReference>
<dbReference type="InterPro" id="IPR012340">
    <property type="entry name" value="NA-bd_OB-fold"/>
</dbReference>
<feature type="non-terminal residue" evidence="2">
    <location>
        <position position="84"/>
    </location>
</feature>
<organism evidence="2 3">
    <name type="scientific">Streptococcus intermedius</name>
    <dbReference type="NCBI Taxonomy" id="1338"/>
    <lineage>
        <taxon>Bacteria</taxon>
        <taxon>Bacillati</taxon>
        <taxon>Bacillota</taxon>
        <taxon>Bacilli</taxon>
        <taxon>Lactobacillales</taxon>
        <taxon>Streptococcaceae</taxon>
        <taxon>Streptococcus</taxon>
        <taxon>Streptococcus anginosus group</taxon>
    </lineage>
</organism>
<feature type="domain" description="OB" evidence="1">
    <location>
        <begin position="19"/>
        <end position="84"/>
    </location>
</feature>
<reference evidence="2" key="1">
    <citation type="submission" date="2020-04" db="EMBL/GenBank/DDBJ databases">
        <title>Deep metagenomics examines the oral microbiome during advanced dental caries in children, revealing novel taxa and co-occurrences with host molecules.</title>
        <authorList>
            <person name="Baker J.L."/>
            <person name="Morton J.T."/>
            <person name="Dinis M."/>
            <person name="Alvarez R."/>
            <person name="Tran N.C."/>
            <person name="Knight R."/>
            <person name="Edlund A."/>
        </authorList>
    </citation>
    <scope>NUCLEOTIDE SEQUENCE</scope>
    <source>
        <strain evidence="2">JCVI_23_bin.22</strain>
    </source>
</reference>
<comment type="caution">
    <text evidence="2">The sequence shown here is derived from an EMBL/GenBank/DDBJ whole genome shotgun (WGS) entry which is preliminary data.</text>
</comment>
<dbReference type="Pfam" id="PF01336">
    <property type="entry name" value="tRNA_anti-codon"/>
    <property type="match status" value="1"/>
</dbReference>
<name>A0A930REY3_STRIT</name>
<dbReference type="Proteomes" id="UP000721045">
    <property type="component" value="Unassembled WGS sequence"/>
</dbReference>
<gene>
    <name evidence="2" type="ORF">HXO88_09825</name>
</gene>
<dbReference type="Gene3D" id="2.40.50.140">
    <property type="entry name" value="Nucleic acid-binding proteins"/>
    <property type="match status" value="1"/>
</dbReference>
<protein>
    <submittedName>
        <fullName evidence="2">Asparaginyl-tRNA synthetase</fullName>
    </submittedName>
</protein>
<accession>A0A930REY3</accession>
<dbReference type="EMBL" id="JABZYP010000090">
    <property type="protein sequence ID" value="MBF1713997.1"/>
    <property type="molecule type" value="Genomic_DNA"/>
</dbReference>